<dbReference type="EMBL" id="SPHZ02000003">
    <property type="protein sequence ID" value="KAF0922714.1"/>
    <property type="molecule type" value="Genomic_DNA"/>
</dbReference>
<protein>
    <submittedName>
        <fullName evidence="1">Uncharacterized protein</fullName>
    </submittedName>
</protein>
<dbReference type="Proteomes" id="UP000479710">
    <property type="component" value="Unassembled WGS sequence"/>
</dbReference>
<proteinExistence type="predicted"/>
<dbReference type="AlphaFoldDB" id="A0A6G1EE56"/>
<reference evidence="1 2" key="1">
    <citation type="submission" date="2019-11" db="EMBL/GenBank/DDBJ databases">
        <title>Whole genome sequence of Oryza granulata.</title>
        <authorList>
            <person name="Li W."/>
        </authorList>
    </citation>
    <scope>NUCLEOTIDE SEQUENCE [LARGE SCALE GENOMIC DNA]</scope>
    <source>
        <strain evidence="2">cv. Menghai</strain>
        <tissue evidence="1">Leaf</tissue>
    </source>
</reference>
<keyword evidence="2" id="KW-1185">Reference proteome</keyword>
<sequence length="72" mass="8150">MGYVLANVRRGNHSTEYQLRKIVSNCRISTPAVDIHQPVPPRPLVSGYVGGYHRRIDNMFSPYVSSCSREIC</sequence>
<evidence type="ECO:0000313" key="1">
    <source>
        <dbReference type="EMBL" id="KAF0922714.1"/>
    </source>
</evidence>
<gene>
    <name evidence="1" type="ORF">E2562_001106</name>
</gene>
<comment type="caution">
    <text evidence="1">The sequence shown here is derived from an EMBL/GenBank/DDBJ whole genome shotgun (WGS) entry which is preliminary data.</text>
</comment>
<accession>A0A6G1EE56</accession>
<name>A0A6G1EE56_9ORYZ</name>
<organism evidence="1 2">
    <name type="scientific">Oryza meyeriana var. granulata</name>
    <dbReference type="NCBI Taxonomy" id="110450"/>
    <lineage>
        <taxon>Eukaryota</taxon>
        <taxon>Viridiplantae</taxon>
        <taxon>Streptophyta</taxon>
        <taxon>Embryophyta</taxon>
        <taxon>Tracheophyta</taxon>
        <taxon>Spermatophyta</taxon>
        <taxon>Magnoliopsida</taxon>
        <taxon>Liliopsida</taxon>
        <taxon>Poales</taxon>
        <taxon>Poaceae</taxon>
        <taxon>BOP clade</taxon>
        <taxon>Oryzoideae</taxon>
        <taxon>Oryzeae</taxon>
        <taxon>Oryzinae</taxon>
        <taxon>Oryza</taxon>
        <taxon>Oryza meyeriana</taxon>
    </lineage>
</organism>
<evidence type="ECO:0000313" key="2">
    <source>
        <dbReference type="Proteomes" id="UP000479710"/>
    </source>
</evidence>